<proteinExistence type="predicted"/>
<keyword evidence="1" id="KW-0812">Transmembrane</keyword>
<organism evidence="2">
    <name type="scientific">Anguilla anguilla</name>
    <name type="common">European freshwater eel</name>
    <name type="synonym">Muraena anguilla</name>
    <dbReference type="NCBI Taxonomy" id="7936"/>
    <lineage>
        <taxon>Eukaryota</taxon>
        <taxon>Metazoa</taxon>
        <taxon>Chordata</taxon>
        <taxon>Craniata</taxon>
        <taxon>Vertebrata</taxon>
        <taxon>Euteleostomi</taxon>
        <taxon>Actinopterygii</taxon>
        <taxon>Neopterygii</taxon>
        <taxon>Teleostei</taxon>
        <taxon>Anguilliformes</taxon>
        <taxon>Anguillidae</taxon>
        <taxon>Anguilla</taxon>
    </lineage>
</organism>
<protein>
    <submittedName>
        <fullName evidence="2">Uncharacterized protein</fullName>
    </submittedName>
</protein>
<keyword evidence="1" id="KW-0472">Membrane</keyword>
<sequence>MIQLSLSNFVFYMAFLFSYLTQANILCVTNVTLIEQHQMLSVRCFTPDALISASRTSVLFSTRVYRNV</sequence>
<feature type="transmembrane region" description="Helical" evidence="1">
    <location>
        <begin position="12"/>
        <end position="33"/>
    </location>
</feature>
<dbReference type="AlphaFoldDB" id="A0A0E9VUX7"/>
<name>A0A0E9VUX7_ANGAN</name>
<keyword evidence="1" id="KW-1133">Transmembrane helix</keyword>
<accession>A0A0E9VUX7</accession>
<evidence type="ECO:0000313" key="2">
    <source>
        <dbReference type="EMBL" id="JAH81088.1"/>
    </source>
</evidence>
<reference evidence="2" key="2">
    <citation type="journal article" date="2015" name="Fish Shellfish Immunol.">
        <title>Early steps in the European eel (Anguilla anguilla)-Vibrio vulnificus interaction in the gills: Role of the RtxA13 toxin.</title>
        <authorList>
            <person name="Callol A."/>
            <person name="Pajuelo D."/>
            <person name="Ebbesson L."/>
            <person name="Teles M."/>
            <person name="MacKenzie S."/>
            <person name="Amaro C."/>
        </authorList>
    </citation>
    <scope>NUCLEOTIDE SEQUENCE</scope>
</reference>
<reference evidence="2" key="1">
    <citation type="submission" date="2014-11" db="EMBL/GenBank/DDBJ databases">
        <authorList>
            <person name="Amaro Gonzalez C."/>
        </authorList>
    </citation>
    <scope>NUCLEOTIDE SEQUENCE</scope>
</reference>
<evidence type="ECO:0000256" key="1">
    <source>
        <dbReference type="SAM" id="Phobius"/>
    </source>
</evidence>
<dbReference type="EMBL" id="GBXM01027489">
    <property type="protein sequence ID" value="JAH81088.1"/>
    <property type="molecule type" value="Transcribed_RNA"/>
</dbReference>